<evidence type="ECO:0000259" key="5">
    <source>
        <dbReference type="Pfam" id="PF03968"/>
    </source>
</evidence>
<dbReference type="PANTHER" id="PTHR36504">
    <property type="entry name" value="LIPOPOLYSACCHARIDE EXPORT SYSTEM PROTEIN LPTA"/>
    <property type="match status" value="1"/>
</dbReference>
<dbReference type="EMBL" id="SLWX01000005">
    <property type="protein sequence ID" value="TCO76302.1"/>
    <property type="molecule type" value="Genomic_DNA"/>
</dbReference>
<feature type="signal peptide" evidence="4">
    <location>
        <begin position="1"/>
        <end position="31"/>
    </location>
</feature>
<keyword evidence="7" id="KW-1185">Reference proteome</keyword>
<dbReference type="GO" id="GO:0001530">
    <property type="term" value="F:lipopolysaccharide binding"/>
    <property type="evidence" value="ECO:0007669"/>
    <property type="project" value="InterPro"/>
</dbReference>
<dbReference type="AlphaFoldDB" id="A0A4R2KTW7"/>
<dbReference type="OrthoDB" id="9795964at2"/>
<organism evidence="6 7">
    <name type="scientific">Chromatocurvus halotolerans</name>
    <dbReference type="NCBI Taxonomy" id="1132028"/>
    <lineage>
        <taxon>Bacteria</taxon>
        <taxon>Pseudomonadati</taxon>
        <taxon>Pseudomonadota</taxon>
        <taxon>Gammaproteobacteria</taxon>
        <taxon>Cellvibrionales</taxon>
        <taxon>Halieaceae</taxon>
        <taxon>Chromatocurvus</taxon>
    </lineage>
</organism>
<feature type="domain" description="Organic solvent tolerance-like N-terminal" evidence="5">
    <location>
        <begin position="49"/>
        <end position="160"/>
    </location>
</feature>
<dbReference type="InterPro" id="IPR005653">
    <property type="entry name" value="OstA-like_N"/>
</dbReference>
<protein>
    <submittedName>
        <fullName evidence="6">Lipopolysaccharide export system protein LptA</fullName>
    </submittedName>
</protein>
<name>A0A4R2KTW7_9GAMM</name>
<dbReference type="Proteomes" id="UP000294980">
    <property type="component" value="Unassembled WGS sequence"/>
</dbReference>
<dbReference type="Pfam" id="PF03968">
    <property type="entry name" value="LptD_N"/>
    <property type="match status" value="1"/>
</dbReference>
<dbReference type="InterPro" id="IPR052037">
    <property type="entry name" value="LPS_export_LptA"/>
</dbReference>
<keyword evidence="1" id="KW-0813">Transport</keyword>
<dbReference type="RefSeq" id="WP_117315301.1">
    <property type="nucleotide sequence ID" value="NZ_QQSW01000003.1"/>
</dbReference>
<keyword evidence="3" id="KW-0574">Periplasm</keyword>
<evidence type="ECO:0000256" key="2">
    <source>
        <dbReference type="ARBA" id="ARBA00022729"/>
    </source>
</evidence>
<reference evidence="6 7" key="1">
    <citation type="submission" date="2019-03" db="EMBL/GenBank/DDBJ databases">
        <title>Genomic Encyclopedia of Type Strains, Phase IV (KMG-IV): sequencing the most valuable type-strain genomes for metagenomic binning, comparative biology and taxonomic classification.</title>
        <authorList>
            <person name="Goeker M."/>
        </authorList>
    </citation>
    <scope>NUCLEOTIDE SEQUENCE [LARGE SCALE GENOMIC DNA]</scope>
    <source>
        <strain evidence="6 7">DSM 23344</strain>
    </source>
</reference>
<gene>
    <name evidence="6" type="ORF">EV688_105265</name>
</gene>
<dbReference type="Gene3D" id="2.60.450.10">
    <property type="entry name" value="Lipopolysaccharide (LPS) transport protein A like domain"/>
    <property type="match status" value="1"/>
</dbReference>
<sequence length="192" mass="21003">MINRAISAAALLLRGLGLLSASSLFSDSALAIPDDTEQPIHIVTREVIRDETVGVTLYRGDVSLRQGTIRIRADEVTLGEEGSGPFSARNGDPFFKIVATGRPAHLQQLLTIDGDITYARANVVEYLRARSLIRMQDDAHVQQGETEMRGGVFEYLIEQQQISAYADAAQRVRSFIPASALESRSESTPEAE</sequence>
<dbReference type="GO" id="GO:0030288">
    <property type="term" value="C:outer membrane-bounded periplasmic space"/>
    <property type="evidence" value="ECO:0007669"/>
    <property type="project" value="TreeGrafter"/>
</dbReference>
<dbReference type="GO" id="GO:0015920">
    <property type="term" value="P:lipopolysaccharide transport"/>
    <property type="evidence" value="ECO:0007669"/>
    <property type="project" value="InterPro"/>
</dbReference>
<evidence type="ECO:0000313" key="7">
    <source>
        <dbReference type="Proteomes" id="UP000294980"/>
    </source>
</evidence>
<feature type="chain" id="PRO_5020181394" evidence="4">
    <location>
        <begin position="32"/>
        <end position="192"/>
    </location>
</feature>
<dbReference type="NCBIfam" id="TIGR03002">
    <property type="entry name" value="outer_YhbN_LptA"/>
    <property type="match status" value="1"/>
</dbReference>
<comment type="caution">
    <text evidence="6">The sequence shown here is derived from an EMBL/GenBank/DDBJ whole genome shotgun (WGS) entry which is preliminary data.</text>
</comment>
<evidence type="ECO:0000256" key="1">
    <source>
        <dbReference type="ARBA" id="ARBA00022448"/>
    </source>
</evidence>
<evidence type="ECO:0000256" key="3">
    <source>
        <dbReference type="ARBA" id="ARBA00022764"/>
    </source>
</evidence>
<dbReference type="GO" id="GO:0017089">
    <property type="term" value="F:glycolipid transfer activity"/>
    <property type="evidence" value="ECO:0007669"/>
    <property type="project" value="TreeGrafter"/>
</dbReference>
<evidence type="ECO:0000313" key="6">
    <source>
        <dbReference type="EMBL" id="TCO76302.1"/>
    </source>
</evidence>
<evidence type="ECO:0000256" key="4">
    <source>
        <dbReference type="SAM" id="SignalP"/>
    </source>
</evidence>
<dbReference type="PANTHER" id="PTHR36504:SF1">
    <property type="entry name" value="LIPOPOLYSACCHARIDE EXPORT SYSTEM PROTEIN LPTA"/>
    <property type="match status" value="1"/>
</dbReference>
<accession>A0A4R2KTW7</accession>
<proteinExistence type="predicted"/>
<dbReference type="GO" id="GO:0009279">
    <property type="term" value="C:cell outer membrane"/>
    <property type="evidence" value="ECO:0007669"/>
    <property type="project" value="TreeGrafter"/>
</dbReference>
<dbReference type="InterPro" id="IPR014340">
    <property type="entry name" value="LptA"/>
</dbReference>
<keyword evidence="2 4" id="KW-0732">Signal</keyword>